<proteinExistence type="predicted"/>
<dbReference type="Proteomes" id="UP001596201">
    <property type="component" value="Unassembled WGS sequence"/>
</dbReference>
<dbReference type="InterPro" id="IPR040624">
    <property type="entry name" value="HalOD1"/>
</dbReference>
<gene>
    <name evidence="2" type="ORF">ACFPJ5_19110</name>
</gene>
<reference evidence="2 3" key="1">
    <citation type="journal article" date="2019" name="Int. J. Syst. Evol. Microbiol.">
        <title>The Global Catalogue of Microorganisms (GCM) 10K type strain sequencing project: providing services to taxonomists for standard genome sequencing and annotation.</title>
        <authorList>
            <consortium name="The Broad Institute Genomics Platform"/>
            <consortium name="The Broad Institute Genome Sequencing Center for Infectious Disease"/>
            <person name="Wu L."/>
            <person name="Ma J."/>
        </authorList>
    </citation>
    <scope>NUCLEOTIDE SEQUENCE [LARGE SCALE GENOMIC DNA]</scope>
    <source>
        <strain evidence="2 3">CGMCC 1.12237</strain>
    </source>
</reference>
<dbReference type="EMBL" id="JBHSKX010000004">
    <property type="protein sequence ID" value="MFC5369042.1"/>
    <property type="molecule type" value="Genomic_DNA"/>
</dbReference>
<dbReference type="Pfam" id="PF18545">
    <property type="entry name" value="HalOD1"/>
    <property type="match status" value="1"/>
</dbReference>
<dbReference type="RefSeq" id="WP_227231099.1">
    <property type="nucleotide sequence ID" value="NZ_JAJCVJ010000003.1"/>
</dbReference>
<evidence type="ECO:0000259" key="1">
    <source>
        <dbReference type="Pfam" id="PF18545"/>
    </source>
</evidence>
<evidence type="ECO:0000313" key="2">
    <source>
        <dbReference type="EMBL" id="MFC5369042.1"/>
    </source>
</evidence>
<organism evidence="2 3">
    <name type="scientific">Salinirubrum litoreum</name>
    <dbReference type="NCBI Taxonomy" id="1126234"/>
    <lineage>
        <taxon>Archaea</taxon>
        <taxon>Methanobacteriati</taxon>
        <taxon>Methanobacteriota</taxon>
        <taxon>Stenosarchaea group</taxon>
        <taxon>Halobacteria</taxon>
        <taxon>Halobacteriales</taxon>
        <taxon>Haloferacaceae</taxon>
        <taxon>Salinirubrum</taxon>
    </lineage>
</organism>
<name>A0ABD5RH25_9EURY</name>
<protein>
    <submittedName>
        <fullName evidence="2">HalOD1 output domain-containing protein</fullName>
    </submittedName>
</protein>
<feature type="domain" description="Halobacterial output" evidence="1">
    <location>
        <begin position="74"/>
        <end position="139"/>
    </location>
</feature>
<evidence type="ECO:0000313" key="3">
    <source>
        <dbReference type="Proteomes" id="UP001596201"/>
    </source>
</evidence>
<keyword evidence="3" id="KW-1185">Reference proteome</keyword>
<dbReference type="AlphaFoldDB" id="A0ABD5RH25"/>
<sequence>MDDENSPEADDRPAVTTREAFQKTLRKLVVEADANGVDVRGSWPVVRGDETKQWDVEITRLARSSSAHVDTTGSPVASIVEAVAARDGVAPTDLPPLQDAIDHEVLDTLLETDDGARRHVRFQYCGYEITVRADGSIRLDG</sequence>
<accession>A0ABD5RH25</accession>
<comment type="caution">
    <text evidence="2">The sequence shown here is derived from an EMBL/GenBank/DDBJ whole genome shotgun (WGS) entry which is preliminary data.</text>
</comment>